<feature type="compositionally biased region" description="Polar residues" evidence="1">
    <location>
        <begin position="144"/>
        <end position="154"/>
    </location>
</feature>
<comment type="caution">
    <text evidence="2">The sequence shown here is derived from an EMBL/GenBank/DDBJ whole genome shotgun (WGS) entry which is preliminary data.</text>
</comment>
<keyword evidence="3" id="KW-1185">Reference proteome</keyword>
<dbReference type="AlphaFoldDB" id="A0A830H6R1"/>
<feature type="compositionally biased region" description="Polar residues" evidence="1">
    <location>
        <begin position="22"/>
        <end position="50"/>
    </location>
</feature>
<sequence>MLGSIRITAVVNRTWPSAPDAQHSTTPWSSSNNTASSRLDSSRTGASSLTKDVAAPSTSFRRRHARTGSVALQSSDDASLPTLPSAGANTVSIPSPPPRASSESSLMDHHAASYAAQQFHHPFAPVHRHGGIHVAESGGEFTVEPSSNAQSPTGMATGHGTSASSPVSSPVSSPTAASQPILF</sequence>
<evidence type="ECO:0000313" key="2">
    <source>
        <dbReference type="EMBL" id="GHP02318.1"/>
    </source>
</evidence>
<accession>A0A830H6R1</accession>
<organism evidence="2 3">
    <name type="scientific">Pycnococcus provasolii</name>
    <dbReference type="NCBI Taxonomy" id="41880"/>
    <lineage>
        <taxon>Eukaryota</taxon>
        <taxon>Viridiplantae</taxon>
        <taxon>Chlorophyta</taxon>
        <taxon>Pseudoscourfieldiophyceae</taxon>
        <taxon>Pseudoscourfieldiales</taxon>
        <taxon>Pycnococcaceae</taxon>
        <taxon>Pycnococcus</taxon>
    </lineage>
</organism>
<feature type="region of interest" description="Disordered" evidence="1">
    <location>
        <begin position="140"/>
        <end position="183"/>
    </location>
</feature>
<gene>
    <name evidence="2" type="ORF">PPROV_000107500</name>
</gene>
<proteinExistence type="predicted"/>
<feature type="compositionally biased region" description="Low complexity" evidence="1">
    <location>
        <begin position="161"/>
        <end position="183"/>
    </location>
</feature>
<evidence type="ECO:0000256" key="1">
    <source>
        <dbReference type="SAM" id="MobiDB-lite"/>
    </source>
</evidence>
<reference evidence="2" key="1">
    <citation type="submission" date="2020-10" db="EMBL/GenBank/DDBJ databases">
        <title>Unveiling of a novel bifunctional photoreceptor, Dualchrome1, isolated from a cosmopolitan green alga.</title>
        <authorList>
            <person name="Suzuki S."/>
            <person name="Kawachi M."/>
        </authorList>
    </citation>
    <scope>NUCLEOTIDE SEQUENCE</scope>
    <source>
        <strain evidence="2">NIES 2893</strain>
    </source>
</reference>
<feature type="region of interest" description="Disordered" evidence="1">
    <location>
        <begin position="17"/>
        <end position="108"/>
    </location>
</feature>
<dbReference type="Proteomes" id="UP000660262">
    <property type="component" value="Unassembled WGS sequence"/>
</dbReference>
<name>A0A830H6R1_9CHLO</name>
<evidence type="ECO:0000313" key="3">
    <source>
        <dbReference type="Proteomes" id="UP000660262"/>
    </source>
</evidence>
<dbReference type="EMBL" id="BNJQ01000003">
    <property type="protein sequence ID" value="GHP02318.1"/>
    <property type="molecule type" value="Genomic_DNA"/>
</dbReference>
<protein>
    <submittedName>
        <fullName evidence="2">Uncharacterized protein</fullName>
    </submittedName>
</protein>